<dbReference type="EMBL" id="BPMK01000008">
    <property type="protein sequence ID" value="GIZ52133.1"/>
    <property type="molecule type" value="Genomic_DNA"/>
</dbReference>
<sequence>MRLHLVRHAAPEGLEGVCYGGTDLSVPASRQRELLARLLPRLPGGLPVFSSPMKRCADLAAALAAALKSAPPTLDGRLREMAFGTWEMQRWDDIPQAEVDAWNADLLDYRPGGGDSVRDVAARVVSFCEDLRRRRGEAAVICHAGTIRLLTRWKPGRSVADIALEAARTPHRIAYGEVQMLDLDKA</sequence>
<proteinExistence type="predicted"/>
<keyword evidence="2" id="KW-1185">Reference proteome</keyword>
<dbReference type="SUPFAM" id="SSF53254">
    <property type="entry name" value="Phosphoglycerate mutase-like"/>
    <property type="match status" value="1"/>
</dbReference>
<protein>
    <submittedName>
        <fullName evidence="1">Phosphoglycerate mutase</fullName>
    </submittedName>
</protein>
<dbReference type="InterPro" id="IPR013078">
    <property type="entry name" value="His_Pase_superF_clade-1"/>
</dbReference>
<comment type="caution">
    <text evidence="1">The sequence shown here is derived from an EMBL/GenBank/DDBJ whole genome shotgun (WGS) entry which is preliminary data.</text>
</comment>
<gene>
    <name evidence="1" type="ORF">NCCP691_21470</name>
</gene>
<dbReference type="InterPro" id="IPR029033">
    <property type="entry name" value="His_PPase_superfam"/>
</dbReference>
<dbReference type="RefSeq" id="WP_220808293.1">
    <property type="nucleotide sequence ID" value="NZ_BPMK01000008.1"/>
</dbReference>
<dbReference type="Pfam" id="PF00300">
    <property type="entry name" value="His_Phos_1"/>
    <property type="match status" value="1"/>
</dbReference>
<organism evidence="1 2">
    <name type="scientific">Noviherbaspirillum aridicola</name>
    <dbReference type="NCBI Taxonomy" id="2849687"/>
    <lineage>
        <taxon>Bacteria</taxon>
        <taxon>Pseudomonadati</taxon>
        <taxon>Pseudomonadota</taxon>
        <taxon>Betaproteobacteria</taxon>
        <taxon>Burkholderiales</taxon>
        <taxon>Oxalobacteraceae</taxon>
        <taxon>Noviherbaspirillum</taxon>
    </lineage>
</organism>
<dbReference type="PANTHER" id="PTHR48100">
    <property type="entry name" value="BROAD-SPECIFICITY PHOSPHATASE YOR283W-RELATED"/>
    <property type="match status" value="1"/>
</dbReference>
<name>A0ABQ4Q4M2_9BURK</name>
<dbReference type="PANTHER" id="PTHR48100:SF1">
    <property type="entry name" value="HISTIDINE PHOSPHATASE FAMILY PROTEIN-RELATED"/>
    <property type="match status" value="1"/>
</dbReference>
<reference evidence="1 2" key="1">
    <citation type="journal article" date="2022" name="Int. J. Syst. Evol. Microbiol.">
        <title>Noviherbaspirillum aridicola sp. nov., isolated from an arid soil in Pakistan.</title>
        <authorList>
            <person name="Khan I.U."/>
            <person name="Saqib M."/>
            <person name="Amin A."/>
            <person name="Hussain F."/>
            <person name="Li L."/>
            <person name="Liu Y.H."/>
            <person name="Fang B.Z."/>
            <person name="Ahmed I."/>
            <person name="Li W.J."/>
        </authorList>
    </citation>
    <scope>NUCLEOTIDE SEQUENCE [LARGE SCALE GENOMIC DNA]</scope>
    <source>
        <strain evidence="1 2">NCCP-691</strain>
    </source>
</reference>
<accession>A0ABQ4Q4M2</accession>
<dbReference type="SMART" id="SM00855">
    <property type="entry name" value="PGAM"/>
    <property type="match status" value="1"/>
</dbReference>
<dbReference type="Proteomes" id="UP000887222">
    <property type="component" value="Unassembled WGS sequence"/>
</dbReference>
<evidence type="ECO:0000313" key="1">
    <source>
        <dbReference type="EMBL" id="GIZ52133.1"/>
    </source>
</evidence>
<dbReference type="Gene3D" id="3.40.50.1240">
    <property type="entry name" value="Phosphoglycerate mutase-like"/>
    <property type="match status" value="1"/>
</dbReference>
<evidence type="ECO:0000313" key="2">
    <source>
        <dbReference type="Proteomes" id="UP000887222"/>
    </source>
</evidence>
<dbReference type="InterPro" id="IPR050275">
    <property type="entry name" value="PGM_Phosphatase"/>
</dbReference>